<dbReference type="GO" id="GO:0019068">
    <property type="term" value="P:virion assembly"/>
    <property type="evidence" value="ECO:0007669"/>
    <property type="project" value="InterPro"/>
</dbReference>
<gene>
    <name evidence="3" type="primary">ORF63</name>
</gene>
<dbReference type="Proteomes" id="UP001147731">
    <property type="component" value="Segment"/>
</dbReference>
<evidence type="ECO:0000256" key="1">
    <source>
        <dbReference type="ARBA" id="ARBA00022580"/>
    </source>
</evidence>
<sequence length="930" mass="105859">MASSHSSAAVNELDSVTKNLLRVGGALLQRTKILIEMQLRGVPVEALLDPETLGEFLNTVASVDMDLARFIHKHPLFALMRTAYYEEEVSPERLADATMQLRYVTDTMLTLTGSNTDSGAALQLLDDSSLLPHLVTYTESVLEFRPPALPPTPPGVIRLFTCVEQLCHACFLQYWTTIAPSTWVMIYDPPASPLQDWLIVTYALKEHLPIPTGFPSRDHLARLLVMEHHELFVPTSGSTETVNTAPLGKRRALEIYTVFANNRVVAENTPLLAFTDLELNTLRVEYLFLYDFVIEAFCKGHTHNCSTDSLTSFLYRGIEFLTQLDQYLETQKRPVTSLEHERIKDIKYRLIKCGLSKKTCTTLRTMIIMSPRRIIPELPSLTTFMGLVYQLATFGHYFYQCLENYSPTGLARLKINRILEGAKWEQTDAALQAHTNETLSSTSLKLLNLLEFFLPKIPKDTLRRVHSAISSNLMRSIYEIYVKTTWGESPMNNPPPRKELLKDANLPRAAPTVEEIKKYCNNIQVGETKYDEHIVRSPVFAQEFTRSHLVPILKEIMQNGLQRNRAMFRLRWLIVFASDATPGLDPIRRPLARAYFHIMDILEARKTPEALLDLLDCVLEIMNQIALTFPDTDCPPEFLQALFVFEFHPLVTELNRTAMESINNLESTISDLCRLVSLGDTVCLVRWEFDSQSEAMLVPVEGSENPLRVPLEHFKTTIQMLERATKETLLVVSKSSERLSRSHALLVRALDYSARLEQHPLKIAFPLQPLSVLRETYTAIFGRLNRLTDAAVNSSAYTLTKFFGALFQSPLIPVELVRQLLEFDEKRDSTEGFLQSLTQPVLAEPQVVTPKDIHMLTAEERATLHALSGQFRDDPDRIPPSIKLSYSNRFDVSQVSIDWHNYPRTFLETPDQELEFFYLTAEGLRSLFAD</sequence>
<evidence type="ECO:0000313" key="3">
    <source>
        <dbReference type="EMBL" id="QDQ69274.1"/>
    </source>
</evidence>
<accession>A0A5B8G812</accession>
<organism evidence="3 4">
    <name type="scientific">Colobine gammaherpesvirus 1</name>
    <dbReference type="NCBI Taxonomy" id="2597325"/>
    <lineage>
        <taxon>Viruses</taxon>
        <taxon>Duplodnaviria</taxon>
        <taxon>Heunggongvirae</taxon>
        <taxon>Peploviricota</taxon>
        <taxon>Herviviricetes</taxon>
        <taxon>Herpesvirales</taxon>
        <taxon>Orthoherpesviridae</taxon>
        <taxon>Gammaherpesvirinae</taxon>
        <taxon>Rhadinovirus</taxon>
        <taxon>Rhadinovirus colobinegamma1</taxon>
    </lineage>
</organism>
<dbReference type="GO" id="GO:0044423">
    <property type="term" value="C:virion component"/>
    <property type="evidence" value="ECO:0007669"/>
    <property type="project" value="UniProtKB-KW"/>
</dbReference>
<protein>
    <submittedName>
        <fullName evidence="3">Tegument UL37</fullName>
    </submittedName>
</protein>
<dbReference type="GeneID" id="80540406"/>
<keyword evidence="1" id="KW-0920">Virion tegument</keyword>
<dbReference type="EMBL" id="MH932584">
    <property type="protein sequence ID" value="QDQ69274.1"/>
    <property type="molecule type" value="Genomic_DNA"/>
</dbReference>
<keyword evidence="2" id="KW-0946">Virion</keyword>
<name>A0A5B8G812_9GAMA</name>
<evidence type="ECO:0000256" key="2">
    <source>
        <dbReference type="ARBA" id="ARBA00022844"/>
    </source>
</evidence>
<proteinExistence type="predicted"/>
<dbReference type="InterPro" id="IPR007611">
    <property type="entry name" value="Herpes_U30"/>
</dbReference>
<keyword evidence="4" id="KW-1185">Reference proteome</keyword>
<evidence type="ECO:0000313" key="4">
    <source>
        <dbReference type="Proteomes" id="UP001147731"/>
    </source>
</evidence>
<reference evidence="3" key="1">
    <citation type="journal article" date="2019" name="Emerg. Infect. Dis.">
        <title>Novel Virus Related to Kaposi's Sarcoma-Associated Herpesvirus from Colobus Monkey.</title>
        <authorList>
            <person name="Dhingra A."/>
            <person name="Ganzenmueller T."/>
            <person name="Hage E."/>
            <person name="Suarez N.M."/>
            <person name="Matz-Rensing K."/>
            <person name="Widmer D."/>
            <person name="Pohlmann S."/>
            <person name="Davison A.J."/>
            <person name="Schulz T.F."/>
            <person name="Kaul A."/>
        </authorList>
    </citation>
    <scope>NUCLEOTIDE SEQUENCE</scope>
    <source>
        <strain evidence="3">Hannover</strain>
    </source>
</reference>
<dbReference type="Pfam" id="PF04523">
    <property type="entry name" value="Herpes_U30"/>
    <property type="match status" value="1"/>
</dbReference>
<dbReference type="RefSeq" id="YP_010801694.1">
    <property type="nucleotide sequence ID" value="NC_076967.1"/>
</dbReference>
<dbReference type="KEGG" id="vg:80540406"/>